<proteinExistence type="predicted"/>
<reference evidence="4" key="1">
    <citation type="submission" date="2020-06" db="EMBL/GenBank/DDBJ databases">
        <authorList>
            <consortium name="Plant Systems Biology data submission"/>
        </authorList>
    </citation>
    <scope>NUCLEOTIDE SEQUENCE</scope>
    <source>
        <strain evidence="4">D6</strain>
    </source>
</reference>
<feature type="compositionally biased region" description="Basic and acidic residues" evidence="3">
    <location>
        <begin position="105"/>
        <end position="115"/>
    </location>
</feature>
<dbReference type="PROSITE" id="PS51375">
    <property type="entry name" value="PPR"/>
    <property type="match status" value="3"/>
</dbReference>
<keyword evidence="1" id="KW-0677">Repeat</keyword>
<evidence type="ECO:0000256" key="2">
    <source>
        <dbReference type="PROSITE-ProRule" id="PRU00708"/>
    </source>
</evidence>
<gene>
    <name evidence="4" type="ORF">SEMRO_250_G098870.1</name>
</gene>
<feature type="repeat" description="PPR" evidence="2">
    <location>
        <begin position="397"/>
        <end position="431"/>
    </location>
</feature>
<dbReference type="PANTHER" id="PTHR47447:SF17">
    <property type="entry name" value="OS12G0638900 PROTEIN"/>
    <property type="match status" value="1"/>
</dbReference>
<feature type="repeat" description="PPR" evidence="2">
    <location>
        <begin position="1200"/>
        <end position="1234"/>
    </location>
</feature>
<sequence length="1368" mass="154852">MLSQRLLSRVVSGRRVSLVRPRQPPRGARTVATVIGSTTFSRRSPLVGAPSSLLCYHDHDYDNNPTLHQQYIQRQQVRWKRKSGVSADDPKPRRFSKKQKKRFRRQLERERDLAKHAAPGSVAGQKREYVEQEKQEMINEYQSRLDGTLPLPGSPLDDPSLEYTASDALLDDLIGNSSYTGAPTPEPIYYGHRQQAFSSRVKNQLEIYQQELQAIETAGTQNKKKKQPKHLLPSDREIALAIKAYRDRHGTKQKPIGIARALQHVLKDLKIPSIQSCFGEYSYNALLSCCRTPKEGLRVFQMMEEKEQPNKHNISKYSWAILMDIHAKVGDFEGCVRVLDGMHEAGHDPNLAAYTSLLAGCYKVCNDGRIAHGIRARAGKVGWEKWQELQIVGLQPDVMCYGAMLRLCAARGKPEQCVNLLEEMPRFDVAPTTLCFTSALKAIAKSHETAIRYERGWSKHNRRRERVTAHHGKMAYDVVLLAESAKVELDDGFVSALQLCAAAAGDSATAKAIYLASKVQRNMKHWRAIGGEEHLARLRGEDPALHSLEGSSTALQVAETDSSTAAIANANIQKRRQGKRMSFGEREYGKDTRTLSAVLRACAQASDKKGVGTMWSGRDNYGYLDLTSLRLIQQYRKPSFRNSDLPGMSRTEFGINTMVDSEDLIKPRKRTDPFLRRGARKKYPGFVTMEGMPSGLYDLPDEQHYDYFDEDGMLKQKYIDSGDYPEFERIQENARYLAAKEAMLELEQSRQERVEQIGEGNLAFDTTSRQIEAGDKLASENADDKEMEVEWYFDADSRKWSTRPKQETAERLDALQQIGGHTQEAIAEDYASESGTEEWNFDDETRRWNTRFVSTQESAHKPLAETTLTDFESRAMEEQRMKSLQFEGNEVDDEAFDEDELDEEEFENAMKAVGKEFGWNGGKFDDPEMEKDFEDFFHQLKQDMIENGEDLSAVSDVEARQLFLVMASEFDASAVDTDDSDDEAEEVKMSAMGRDEPTAGDSTAALAMSRPPPKQAFGQIMQELKDEWGEDGLEIDLDDVSDDELSGDQMMGRTELALEPQPAAWKPGATFQADAGQATTILMEQPEEVETQVDLQDDYGNSTLTETAYRSIQQEEDNPAPEYDFELEELRQLLPGLPDNRLRKIRNAYEEGLSDPSLLTLVPILRETMPDWFTSKSLRASNARNAHFVLERAKEAGLLDVHILNGMLQFYTSAGSLEHALALYDEYREQKLEPTSYSDRLVVQMFLKQKRFHRCLAFKQMVEESGRRLDLLAYGPLIEHCSKHRQLGSAIMFLKECIRVNGAPPGEAYLKELRILCRKEDMEDEVGLEAMIGEDPILWKKHGEAVLKPGKAGNQSHINLARNAMVRA</sequence>
<dbReference type="OrthoDB" id="43068at2759"/>
<dbReference type="NCBIfam" id="TIGR00756">
    <property type="entry name" value="PPR"/>
    <property type="match status" value="2"/>
</dbReference>
<dbReference type="EMBL" id="CAICTM010000249">
    <property type="protein sequence ID" value="CAB9505980.1"/>
    <property type="molecule type" value="Genomic_DNA"/>
</dbReference>
<evidence type="ECO:0000256" key="1">
    <source>
        <dbReference type="ARBA" id="ARBA00022737"/>
    </source>
</evidence>
<dbReference type="InterPro" id="IPR011990">
    <property type="entry name" value="TPR-like_helical_dom_sf"/>
</dbReference>
<feature type="region of interest" description="Disordered" evidence="3">
    <location>
        <begin position="78"/>
        <end position="133"/>
    </location>
</feature>
<dbReference type="Proteomes" id="UP001153069">
    <property type="component" value="Unassembled WGS sequence"/>
</dbReference>
<comment type="caution">
    <text evidence="4">The sequence shown here is derived from an EMBL/GenBank/DDBJ whole genome shotgun (WGS) entry which is preliminary data.</text>
</comment>
<feature type="repeat" description="PPR" evidence="2">
    <location>
        <begin position="315"/>
        <end position="349"/>
    </location>
</feature>
<evidence type="ECO:0000256" key="3">
    <source>
        <dbReference type="SAM" id="MobiDB-lite"/>
    </source>
</evidence>
<dbReference type="InterPro" id="IPR002885">
    <property type="entry name" value="PPR_rpt"/>
</dbReference>
<accession>A0A9N8DPP2</accession>
<name>A0A9N8DPP2_9STRA</name>
<dbReference type="PANTHER" id="PTHR47447">
    <property type="entry name" value="OS03G0856100 PROTEIN"/>
    <property type="match status" value="1"/>
</dbReference>
<dbReference type="Pfam" id="PF01535">
    <property type="entry name" value="PPR"/>
    <property type="match status" value="1"/>
</dbReference>
<dbReference type="Pfam" id="PF13812">
    <property type="entry name" value="PPR_3"/>
    <property type="match status" value="1"/>
</dbReference>
<protein>
    <submittedName>
        <fullName evidence="4">Pentatricopeptide repeat-containing protein</fullName>
    </submittedName>
</protein>
<keyword evidence="5" id="KW-1185">Reference proteome</keyword>
<dbReference type="Gene3D" id="1.25.40.10">
    <property type="entry name" value="Tetratricopeptide repeat domain"/>
    <property type="match status" value="3"/>
</dbReference>
<evidence type="ECO:0000313" key="5">
    <source>
        <dbReference type="Proteomes" id="UP001153069"/>
    </source>
</evidence>
<feature type="compositionally biased region" description="Basic residues" evidence="3">
    <location>
        <begin position="93"/>
        <end position="104"/>
    </location>
</feature>
<organism evidence="4 5">
    <name type="scientific">Seminavis robusta</name>
    <dbReference type="NCBI Taxonomy" id="568900"/>
    <lineage>
        <taxon>Eukaryota</taxon>
        <taxon>Sar</taxon>
        <taxon>Stramenopiles</taxon>
        <taxon>Ochrophyta</taxon>
        <taxon>Bacillariophyta</taxon>
        <taxon>Bacillariophyceae</taxon>
        <taxon>Bacillariophycidae</taxon>
        <taxon>Naviculales</taxon>
        <taxon>Naviculaceae</taxon>
        <taxon>Seminavis</taxon>
    </lineage>
</organism>
<evidence type="ECO:0000313" key="4">
    <source>
        <dbReference type="EMBL" id="CAB9505980.1"/>
    </source>
</evidence>